<dbReference type="InterPro" id="IPR027268">
    <property type="entry name" value="Peptidase_M4/M1_CTD_sf"/>
</dbReference>
<accession>A0A848DKK9</accession>
<dbReference type="Gene3D" id="1.10.390.10">
    <property type="entry name" value="Neutral Protease Domain 2"/>
    <property type="match status" value="1"/>
</dbReference>
<dbReference type="AlphaFoldDB" id="A0A848DKK9"/>
<proteinExistence type="predicted"/>
<gene>
    <name evidence="3" type="ORF">HF519_16210</name>
</gene>
<protein>
    <submittedName>
        <fullName evidence="3">M1 family metallopeptidase</fullName>
    </submittedName>
</protein>
<dbReference type="InterPro" id="IPR014782">
    <property type="entry name" value="Peptidase_M1_dom"/>
</dbReference>
<evidence type="ECO:0000313" key="4">
    <source>
        <dbReference type="Proteomes" id="UP000586918"/>
    </source>
</evidence>
<dbReference type="EMBL" id="JAAXKZ010000057">
    <property type="protein sequence ID" value="NMH93089.1"/>
    <property type="molecule type" value="Genomic_DNA"/>
</dbReference>
<keyword evidence="1" id="KW-0732">Signal</keyword>
<dbReference type="SUPFAM" id="SSF55486">
    <property type="entry name" value="Metalloproteases ('zincins'), catalytic domain"/>
    <property type="match status" value="1"/>
</dbReference>
<evidence type="ECO:0000256" key="1">
    <source>
        <dbReference type="SAM" id="SignalP"/>
    </source>
</evidence>
<dbReference type="GO" id="GO:0008270">
    <property type="term" value="F:zinc ion binding"/>
    <property type="evidence" value="ECO:0007669"/>
    <property type="project" value="InterPro"/>
</dbReference>
<feature type="domain" description="Peptidase M1 membrane alanine aminopeptidase" evidence="2">
    <location>
        <begin position="319"/>
        <end position="361"/>
    </location>
</feature>
<dbReference type="RefSeq" id="WP_169413791.1">
    <property type="nucleotide sequence ID" value="NZ_JAAXKZ010000057.1"/>
</dbReference>
<feature type="chain" id="PRO_5038382238" evidence="1">
    <location>
        <begin position="20"/>
        <end position="469"/>
    </location>
</feature>
<name>A0A848DKK9_9PSEU</name>
<comment type="caution">
    <text evidence="3">The sequence shown here is derived from an EMBL/GenBank/DDBJ whole genome shotgun (WGS) entry which is preliminary data.</text>
</comment>
<dbReference type="GO" id="GO:0008237">
    <property type="term" value="F:metallopeptidase activity"/>
    <property type="evidence" value="ECO:0007669"/>
    <property type="project" value="InterPro"/>
</dbReference>
<dbReference type="Proteomes" id="UP000586918">
    <property type="component" value="Unassembled WGS sequence"/>
</dbReference>
<organism evidence="3 4">
    <name type="scientific">Pseudonocardia bannensis</name>
    <dbReference type="NCBI Taxonomy" id="630973"/>
    <lineage>
        <taxon>Bacteria</taxon>
        <taxon>Bacillati</taxon>
        <taxon>Actinomycetota</taxon>
        <taxon>Actinomycetes</taxon>
        <taxon>Pseudonocardiales</taxon>
        <taxon>Pseudonocardiaceae</taxon>
        <taxon>Pseudonocardia</taxon>
    </lineage>
</organism>
<sequence length="469" mass="49697">MWVLVLVLALAGLVACAPAPGPAPPPGPAIYEAALWPARPVVELAFTVAPDLRTAEGRETVVFTPDLPVCELVFRAWPNTPTMARTGTALTVTDTSVDGRPTTARITAAGAPPGAPGTLIEIPLTRCLNPGESVHAELGFRVTLGVDADERIGYSTASHTAWIGSGFPLLAWVRGKGWARDPAVPMNGESATSEVFVLRDLSVTAPPDLRVMGTGTAVGAAMNPAGTVHSFLAPAVRDVAVAVGRYDILDRDVGGVRLHLATPQTGTRVDPETWVTQFGEAITALTGVFGPFPYPDLWITITPGQSDGTEFPAALQLADTRRRQLAALIAHELTHQWFYALVGNNQATDPWLDEALATVGETLARAGGGDVELSGISRRGTGEMGRPMTYWAANGGFDRYTESVYAQGAAVFLEARAQVGPERFDNAIRSYIAANAHRVATPDDLSRAFRDLPEVLDLLTRTGALPANR</sequence>
<feature type="signal peptide" evidence="1">
    <location>
        <begin position="1"/>
        <end position="19"/>
    </location>
</feature>
<evidence type="ECO:0000259" key="2">
    <source>
        <dbReference type="Pfam" id="PF01433"/>
    </source>
</evidence>
<keyword evidence="4" id="KW-1185">Reference proteome</keyword>
<reference evidence="3 4" key="1">
    <citation type="submission" date="2020-04" db="EMBL/GenBank/DDBJ databases">
        <authorList>
            <person name="Klaysubun C."/>
            <person name="Duangmal K."/>
            <person name="Lipun K."/>
        </authorList>
    </citation>
    <scope>NUCLEOTIDE SEQUENCE [LARGE SCALE GENOMIC DNA]</scope>
    <source>
        <strain evidence="3 4">DSM 45300</strain>
    </source>
</reference>
<dbReference type="Pfam" id="PF01433">
    <property type="entry name" value="Peptidase_M1"/>
    <property type="match status" value="1"/>
</dbReference>
<evidence type="ECO:0000313" key="3">
    <source>
        <dbReference type="EMBL" id="NMH93089.1"/>
    </source>
</evidence>